<protein>
    <submittedName>
        <fullName evidence="2">DUF2690 domain-containing protein</fullName>
    </submittedName>
</protein>
<keyword evidence="3" id="KW-1185">Reference proteome</keyword>
<feature type="region of interest" description="Disordered" evidence="1">
    <location>
        <begin position="74"/>
        <end position="93"/>
    </location>
</feature>
<proteinExistence type="predicted"/>
<evidence type="ECO:0000313" key="3">
    <source>
        <dbReference type="Proteomes" id="UP000772196"/>
    </source>
</evidence>
<name>A0ABX1H517_9ACTN</name>
<reference evidence="2 3" key="1">
    <citation type="submission" date="2020-04" db="EMBL/GenBank/DDBJ databases">
        <title>Phylogenetic Diversity and Antibacterial Activity against Ralstonia solanacearum of Endophytic Actinomycete Isolated from Moss.</title>
        <authorList>
            <person name="Zhuang X."/>
        </authorList>
    </citation>
    <scope>NUCLEOTIDE SEQUENCE [LARGE SCALE GENOMIC DNA]</scope>
    <source>
        <strain evidence="2 3">LD120</strain>
    </source>
</reference>
<gene>
    <name evidence="2" type="ORF">HFV08_18170</name>
</gene>
<sequence>MSTDPAPAPTPPPGWFSRLRSGAARRIGRGWRFAWHPASHATATLSILTVVLGSFTTALATGLWGEIFPPDSPPAAQPCPGKGCEGKSPKETGGCTADAVTYQREENNPATLHFRYSRRCGAVWARITTGEVGDEVNVSSADGAQSAVVESDHDQFTPMVVVGKTFKVRACAVPTLAQSRKGTWKKYCFTATDEAPWS</sequence>
<dbReference type="InterPro" id="IPR021224">
    <property type="entry name" value="DUF2690"/>
</dbReference>
<dbReference type="Proteomes" id="UP000772196">
    <property type="component" value="Unassembled WGS sequence"/>
</dbReference>
<evidence type="ECO:0000313" key="2">
    <source>
        <dbReference type="EMBL" id="NKI43128.1"/>
    </source>
</evidence>
<accession>A0ABX1H517</accession>
<dbReference type="EMBL" id="JAAWWP010000010">
    <property type="protein sequence ID" value="NKI43128.1"/>
    <property type="molecule type" value="Genomic_DNA"/>
</dbReference>
<dbReference type="Pfam" id="PF10901">
    <property type="entry name" value="DUF2690"/>
    <property type="match status" value="1"/>
</dbReference>
<evidence type="ECO:0000256" key="1">
    <source>
        <dbReference type="SAM" id="MobiDB-lite"/>
    </source>
</evidence>
<organism evidence="2 3">
    <name type="scientific">Streptomyces physcomitrii</name>
    <dbReference type="NCBI Taxonomy" id="2724184"/>
    <lineage>
        <taxon>Bacteria</taxon>
        <taxon>Bacillati</taxon>
        <taxon>Actinomycetota</taxon>
        <taxon>Actinomycetes</taxon>
        <taxon>Kitasatosporales</taxon>
        <taxon>Streptomycetaceae</taxon>
        <taxon>Streptomyces</taxon>
    </lineage>
</organism>
<dbReference type="RefSeq" id="WP_168540765.1">
    <property type="nucleotide sequence ID" value="NZ_JAAWWP010000010.1"/>
</dbReference>
<comment type="caution">
    <text evidence="2">The sequence shown here is derived from an EMBL/GenBank/DDBJ whole genome shotgun (WGS) entry which is preliminary data.</text>
</comment>